<name>B4IRZ0_DROPE</name>
<dbReference type="EMBL" id="CH696928">
    <property type="protein sequence ID" value="EDW39561.1"/>
    <property type="molecule type" value="Genomic_DNA"/>
</dbReference>
<gene>
    <name evidence="1" type="primary">Dper\GL18080</name>
    <name evidence="1" type="ORF">Dper_GL18080</name>
</gene>
<evidence type="ECO:0000313" key="2">
    <source>
        <dbReference type="Proteomes" id="UP000008744"/>
    </source>
</evidence>
<reference evidence="1 2" key="1">
    <citation type="journal article" date="2007" name="Nature">
        <title>Evolution of genes and genomes on the Drosophila phylogeny.</title>
        <authorList>
            <consortium name="Drosophila 12 Genomes Consortium"/>
            <person name="Clark A.G."/>
            <person name="Eisen M.B."/>
            <person name="Smith D.R."/>
            <person name="Bergman C.M."/>
            <person name="Oliver B."/>
            <person name="Markow T.A."/>
            <person name="Kaufman T.C."/>
            <person name="Kellis M."/>
            <person name="Gelbart W."/>
            <person name="Iyer V.N."/>
            <person name="Pollard D.A."/>
            <person name="Sackton T.B."/>
            <person name="Larracuente A.M."/>
            <person name="Singh N.D."/>
            <person name="Abad J.P."/>
            <person name="Abt D.N."/>
            <person name="Adryan B."/>
            <person name="Aguade M."/>
            <person name="Akashi H."/>
            <person name="Anderson W.W."/>
            <person name="Aquadro C.F."/>
            <person name="Ardell D.H."/>
            <person name="Arguello R."/>
            <person name="Artieri C.G."/>
            <person name="Barbash D.A."/>
            <person name="Barker D."/>
            <person name="Barsanti P."/>
            <person name="Batterham P."/>
            <person name="Batzoglou S."/>
            <person name="Begun D."/>
            <person name="Bhutkar A."/>
            <person name="Blanco E."/>
            <person name="Bosak S.A."/>
            <person name="Bradley R.K."/>
            <person name="Brand A.D."/>
            <person name="Brent M.R."/>
            <person name="Brooks A.N."/>
            <person name="Brown R.H."/>
            <person name="Butlin R.K."/>
            <person name="Caggese C."/>
            <person name="Calvi B.R."/>
            <person name="Bernardo de Carvalho A."/>
            <person name="Caspi A."/>
            <person name="Castrezana S."/>
            <person name="Celniker S.E."/>
            <person name="Chang J.L."/>
            <person name="Chapple C."/>
            <person name="Chatterji S."/>
            <person name="Chinwalla A."/>
            <person name="Civetta A."/>
            <person name="Clifton S.W."/>
            <person name="Comeron J.M."/>
            <person name="Costello J.C."/>
            <person name="Coyne J.A."/>
            <person name="Daub J."/>
            <person name="David R.G."/>
            <person name="Delcher A.L."/>
            <person name="Delehaunty K."/>
            <person name="Do C.B."/>
            <person name="Ebling H."/>
            <person name="Edwards K."/>
            <person name="Eickbush T."/>
            <person name="Evans J.D."/>
            <person name="Filipski A."/>
            <person name="Findeiss S."/>
            <person name="Freyhult E."/>
            <person name="Fulton L."/>
            <person name="Fulton R."/>
            <person name="Garcia A.C."/>
            <person name="Gardiner A."/>
            <person name="Garfield D.A."/>
            <person name="Garvin B.E."/>
            <person name="Gibson G."/>
            <person name="Gilbert D."/>
            <person name="Gnerre S."/>
            <person name="Godfrey J."/>
            <person name="Good R."/>
            <person name="Gotea V."/>
            <person name="Gravely B."/>
            <person name="Greenberg A.J."/>
            <person name="Griffiths-Jones S."/>
            <person name="Gross S."/>
            <person name="Guigo R."/>
            <person name="Gustafson E.A."/>
            <person name="Haerty W."/>
            <person name="Hahn M.W."/>
            <person name="Halligan D.L."/>
            <person name="Halpern A.L."/>
            <person name="Halter G.M."/>
            <person name="Han M.V."/>
            <person name="Heger A."/>
            <person name="Hillier L."/>
            <person name="Hinrichs A.S."/>
            <person name="Holmes I."/>
            <person name="Hoskins R.A."/>
            <person name="Hubisz M.J."/>
            <person name="Hultmark D."/>
            <person name="Huntley M.A."/>
            <person name="Jaffe D.B."/>
            <person name="Jagadeeshan S."/>
            <person name="Jeck W.R."/>
            <person name="Johnson J."/>
            <person name="Jones C.D."/>
            <person name="Jordan W.C."/>
            <person name="Karpen G.H."/>
            <person name="Kataoka E."/>
            <person name="Keightley P.D."/>
            <person name="Kheradpour P."/>
            <person name="Kirkness E.F."/>
            <person name="Koerich L.B."/>
            <person name="Kristiansen K."/>
            <person name="Kudrna D."/>
            <person name="Kulathinal R.J."/>
            <person name="Kumar S."/>
            <person name="Kwok R."/>
            <person name="Lander E."/>
            <person name="Langley C.H."/>
            <person name="Lapoint R."/>
            <person name="Lazzaro B.P."/>
            <person name="Lee S.J."/>
            <person name="Levesque L."/>
            <person name="Li R."/>
            <person name="Lin C.F."/>
            <person name="Lin M.F."/>
            <person name="Lindblad-Toh K."/>
            <person name="Llopart A."/>
            <person name="Long M."/>
            <person name="Low L."/>
            <person name="Lozovsky E."/>
            <person name="Lu J."/>
            <person name="Luo M."/>
            <person name="Machado C.A."/>
            <person name="Makalowski W."/>
            <person name="Marzo M."/>
            <person name="Matsuda M."/>
            <person name="Matzkin L."/>
            <person name="McAllister B."/>
            <person name="McBride C.S."/>
            <person name="McKernan B."/>
            <person name="McKernan K."/>
            <person name="Mendez-Lago M."/>
            <person name="Minx P."/>
            <person name="Mollenhauer M.U."/>
            <person name="Montooth K."/>
            <person name="Mount S.M."/>
            <person name="Mu X."/>
            <person name="Myers E."/>
            <person name="Negre B."/>
            <person name="Newfeld S."/>
            <person name="Nielsen R."/>
            <person name="Noor M.A."/>
            <person name="O'Grady P."/>
            <person name="Pachter L."/>
            <person name="Papaceit M."/>
            <person name="Parisi M.J."/>
            <person name="Parisi M."/>
            <person name="Parts L."/>
            <person name="Pedersen J.S."/>
            <person name="Pesole G."/>
            <person name="Phillippy A.M."/>
            <person name="Ponting C.P."/>
            <person name="Pop M."/>
            <person name="Porcelli D."/>
            <person name="Powell J.R."/>
            <person name="Prohaska S."/>
            <person name="Pruitt K."/>
            <person name="Puig M."/>
            <person name="Quesneville H."/>
            <person name="Ram K.R."/>
            <person name="Rand D."/>
            <person name="Rasmussen M.D."/>
            <person name="Reed L.K."/>
            <person name="Reenan R."/>
            <person name="Reily A."/>
            <person name="Remington K.A."/>
            <person name="Rieger T.T."/>
            <person name="Ritchie M.G."/>
            <person name="Robin C."/>
            <person name="Rogers Y.H."/>
            <person name="Rohde C."/>
            <person name="Rozas J."/>
            <person name="Rubenfield M.J."/>
            <person name="Ruiz A."/>
            <person name="Russo S."/>
            <person name="Salzberg S.L."/>
            <person name="Sanchez-Gracia A."/>
            <person name="Saranga D.J."/>
            <person name="Sato H."/>
            <person name="Schaeffer S.W."/>
            <person name="Schatz M.C."/>
            <person name="Schlenke T."/>
            <person name="Schwartz R."/>
            <person name="Segarra C."/>
            <person name="Singh R.S."/>
            <person name="Sirot L."/>
            <person name="Sirota M."/>
            <person name="Sisneros N.B."/>
            <person name="Smith C.D."/>
            <person name="Smith T.F."/>
            <person name="Spieth J."/>
            <person name="Stage D.E."/>
            <person name="Stark A."/>
            <person name="Stephan W."/>
            <person name="Strausberg R.L."/>
            <person name="Strempel S."/>
            <person name="Sturgill D."/>
            <person name="Sutton G."/>
            <person name="Sutton G.G."/>
            <person name="Tao W."/>
            <person name="Teichmann S."/>
            <person name="Tobari Y.N."/>
            <person name="Tomimura Y."/>
            <person name="Tsolas J.M."/>
            <person name="Valente V.L."/>
            <person name="Venter E."/>
            <person name="Venter J.C."/>
            <person name="Vicario S."/>
            <person name="Vieira F.G."/>
            <person name="Vilella A.J."/>
            <person name="Villasante A."/>
            <person name="Walenz B."/>
            <person name="Wang J."/>
            <person name="Wasserman M."/>
            <person name="Watts T."/>
            <person name="Wilson D."/>
            <person name="Wilson R.K."/>
            <person name="Wing R.A."/>
            <person name="Wolfner M.F."/>
            <person name="Wong A."/>
            <person name="Wong G.K."/>
            <person name="Wu C.I."/>
            <person name="Wu G."/>
            <person name="Yamamoto D."/>
            <person name="Yang H.P."/>
            <person name="Yang S.P."/>
            <person name="Yorke J.A."/>
            <person name="Yoshida K."/>
            <person name="Zdobnov E."/>
            <person name="Zhang P."/>
            <person name="Zhang Y."/>
            <person name="Zimin A.V."/>
            <person name="Baldwin J."/>
            <person name="Abdouelleil A."/>
            <person name="Abdulkadir J."/>
            <person name="Abebe A."/>
            <person name="Abera B."/>
            <person name="Abreu J."/>
            <person name="Acer S.C."/>
            <person name="Aftuck L."/>
            <person name="Alexander A."/>
            <person name="An P."/>
            <person name="Anderson E."/>
            <person name="Anderson S."/>
            <person name="Arachi H."/>
            <person name="Azer M."/>
            <person name="Bachantsang P."/>
            <person name="Barry A."/>
            <person name="Bayul T."/>
            <person name="Berlin A."/>
            <person name="Bessette D."/>
            <person name="Bloom T."/>
            <person name="Blye J."/>
            <person name="Boguslavskiy L."/>
            <person name="Bonnet C."/>
            <person name="Boukhgalter B."/>
            <person name="Bourzgui I."/>
            <person name="Brown A."/>
            <person name="Cahill P."/>
            <person name="Channer S."/>
            <person name="Cheshatsang Y."/>
            <person name="Chuda L."/>
            <person name="Citroen M."/>
            <person name="Collymore A."/>
            <person name="Cooke P."/>
            <person name="Costello M."/>
            <person name="D'Aco K."/>
            <person name="Daza R."/>
            <person name="De Haan G."/>
            <person name="DeGray S."/>
            <person name="DeMaso C."/>
            <person name="Dhargay N."/>
            <person name="Dooley K."/>
            <person name="Dooley E."/>
            <person name="Doricent M."/>
            <person name="Dorje P."/>
            <person name="Dorjee K."/>
            <person name="Dupes A."/>
            <person name="Elong R."/>
            <person name="Falk J."/>
            <person name="Farina A."/>
            <person name="Faro S."/>
            <person name="Ferguson D."/>
            <person name="Fisher S."/>
            <person name="Foley C.D."/>
            <person name="Franke A."/>
            <person name="Friedrich D."/>
            <person name="Gadbois L."/>
            <person name="Gearin G."/>
            <person name="Gearin C.R."/>
            <person name="Giannoukos G."/>
            <person name="Goode T."/>
            <person name="Graham J."/>
            <person name="Grandbois E."/>
            <person name="Grewal S."/>
            <person name="Gyaltsen K."/>
            <person name="Hafez N."/>
            <person name="Hagos B."/>
            <person name="Hall J."/>
            <person name="Henson C."/>
            <person name="Hollinger A."/>
            <person name="Honan T."/>
            <person name="Huard M.D."/>
            <person name="Hughes L."/>
            <person name="Hurhula B."/>
            <person name="Husby M.E."/>
            <person name="Kamat A."/>
            <person name="Kanga B."/>
            <person name="Kashin S."/>
            <person name="Khazanovich D."/>
            <person name="Kisner P."/>
            <person name="Lance K."/>
            <person name="Lara M."/>
            <person name="Lee W."/>
            <person name="Lennon N."/>
            <person name="Letendre F."/>
            <person name="LeVine R."/>
            <person name="Lipovsky A."/>
            <person name="Liu X."/>
            <person name="Liu J."/>
            <person name="Liu S."/>
            <person name="Lokyitsang T."/>
            <person name="Lokyitsang Y."/>
            <person name="Lubonja R."/>
            <person name="Lui A."/>
            <person name="MacDonald P."/>
            <person name="Magnisalis V."/>
            <person name="Maru K."/>
            <person name="Matthews C."/>
            <person name="McCusker W."/>
            <person name="McDonough S."/>
            <person name="Mehta T."/>
            <person name="Meldrim J."/>
            <person name="Meneus L."/>
            <person name="Mihai O."/>
            <person name="Mihalev A."/>
            <person name="Mihova T."/>
            <person name="Mittelman R."/>
            <person name="Mlenga V."/>
            <person name="Montmayeur A."/>
            <person name="Mulrain L."/>
            <person name="Navidi A."/>
            <person name="Naylor J."/>
            <person name="Negash T."/>
            <person name="Nguyen T."/>
            <person name="Nguyen N."/>
            <person name="Nicol R."/>
            <person name="Norbu C."/>
            <person name="Norbu N."/>
            <person name="Novod N."/>
            <person name="O'Neill B."/>
            <person name="Osman S."/>
            <person name="Markiewicz E."/>
            <person name="Oyono O.L."/>
            <person name="Patti C."/>
            <person name="Phunkhang P."/>
            <person name="Pierre F."/>
            <person name="Priest M."/>
            <person name="Raghuraman S."/>
            <person name="Rege F."/>
            <person name="Reyes R."/>
            <person name="Rise C."/>
            <person name="Rogov P."/>
            <person name="Ross K."/>
            <person name="Ryan E."/>
            <person name="Settipalli S."/>
            <person name="Shea T."/>
            <person name="Sherpa N."/>
            <person name="Shi L."/>
            <person name="Shih D."/>
            <person name="Sparrow T."/>
            <person name="Spaulding J."/>
            <person name="Stalker J."/>
            <person name="Stange-Thomann N."/>
            <person name="Stavropoulos S."/>
            <person name="Stone C."/>
            <person name="Strader C."/>
            <person name="Tesfaye S."/>
            <person name="Thomson T."/>
            <person name="Thoulutsang Y."/>
            <person name="Thoulutsang D."/>
            <person name="Topham K."/>
            <person name="Topping I."/>
            <person name="Tsamla T."/>
            <person name="Vassiliev H."/>
            <person name="Vo A."/>
            <person name="Wangchuk T."/>
            <person name="Wangdi T."/>
            <person name="Weiand M."/>
            <person name="Wilkinson J."/>
            <person name="Wilson A."/>
            <person name="Yadav S."/>
            <person name="Young G."/>
            <person name="Yu Q."/>
            <person name="Zembek L."/>
            <person name="Zhong D."/>
            <person name="Zimmer A."/>
            <person name="Zwirko Z."/>
            <person name="Jaffe D.B."/>
            <person name="Alvarez P."/>
            <person name="Brockman W."/>
            <person name="Butler J."/>
            <person name="Chin C."/>
            <person name="Gnerre S."/>
            <person name="Grabherr M."/>
            <person name="Kleber M."/>
            <person name="Mauceli E."/>
            <person name="MacCallum I."/>
        </authorList>
    </citation>
    <scope>NUCLEOTIDE SEQUENCE [LARGE SCALE GENOMIC DNA]</scope>
    <source>
        <strain evidence="2">MSH-3 / Tucson 14011-0111.49</strain>
    </source>
</reference>
<feature type="non-terminal residue" evidence="1">
    <location>
        <position position="1"/>
    </location>
</feature>
<proteinExistence type="predicted"/>
<organism evidence="2">
    <name type="scientific">Drosophila persimilis</name>
    <name type="common">Fruit fly</name>
    <dbReference type="NCBI Taxonomy" id="7234"/>
    <lineage>
        <taxon>Eukaryota</taxon>
        <taxon>Metazoa</taxon>
        <taxon>Ecdysozoa</taxon>
        <taxon>Arthropoda</taxon>
        <taxon>Hexapoda</taxon>
        <taxon>Insecta</taxon>
        <taxon>Pterygota</taxon>
        <taxon>Neoptera</taxon>
        <taxon>Endopterygota</taxon>
        <taxon>Diptera</taxon>
        <taxon>Brachycera</taxon>
        <taxon>Muscomorpha</taxon>
        <taxon>Ephydroidea</taxon>
        <taxon>Drosophilidae</taxon>
        <taxon>Drosophila</taxon>
        <taxon>Sophophora</taxon>
    </lineage>
</organism>
<sequence>KSKKRRVEKHTYAEFRFVDRVDRVDRVALELPKNALTLEGHYNKRCRFSDSIKTTLELDNQRRWGELMLMNR</sequence>
<protein>
    <submittedName>
        <fullName evidence="1">GL18080</fullName>
    </submittedName>
</protein>
<evidence type="ECO:0000313" key="1">
    <source>
        <dbReference type="EMBL" id="EDW39561.1"/>
    </source>
</evidence>
<keyword evidence="2" id="KW-1185">Reference proteome</keyword>
<dbReference type="Proteomes" id="UP000008744">
    <property type="component" value="Unassembled WGS sequence"/>
</dbReference>
<accession>B4IRZ0</accession>
<dbReference type="HOGENOM" id="CLU_2729518_0_0_1"/>
<dbReference type="AlphaFoldDB" id="B4IRZ0"/>